<evidence type="ECO:0000313" key="2">
    <source>
        <dbReference type="EMBL" id="CEK61176.1"/>
    </source>
</evidence>
<protein>
    <recommendedName>
        <fullName evidence="1">PiggyBac transposable element-derived protein domain-containing protein</fullName>
    </recommendedName>
</protein>
<dbReference type="AlphaFoldDB" id="A0A0B6YZP7"/>
<dbReference type="EMBL" id="HACG01014311">
    <property type="protein sequence ID" value="CEK61176.1"/>
    <property type="molecule type" value="Transcribed_RNA"/>
</dbReference>
<feature type="domain" description="PiggyBac transposable element-derived protein" evidence="1">
    <location>
        <begin position="9"/>
        <end position="107"/>
    </location>
</feature>
<gene>
    <name evidence="2" type="primary">ORF41531</name>
</gene>
<sequence length="117" mass="13815">TGLGLDAEPVYYFLQMIPESFFVFLAEKTNVYARQKEKDRLPELEMKEFLAIYIFMGIPKLANYRLYWSDDTTFNHIFVSKMSHNHFKSLSSHFHITFQDANPARGQKEHDVLHIVL</sequence>
<dbReference type="Pfam" id="PF13843">
    <property type="entry name" value="DDE_Tnp_1_7"/>
    <property type="match status" value="1"/>
</dbReference>
<proteinExistence type="predicted"/>
<dbReference type="PANTHER" id="PTHR46599">
    <property type="entry name" value="PIGGYBAC TRANSPOSABLE ELEMENT-DERIVED PROTEIN 4"/>
    <property type="match status" value="1"/>
</dbReference>
<reference evidence="2" key="1">
    <citation type="submission" date="2014-12" db="EMBL/GenBank/DDBJ databases">
        <title>Insight into the proteome of Arion vulgaris.</title>
        <authorList>
            <person name="Aradska J."/>
            <person name="Bulat T."/>
            <person name="Smidak R."/>
            <person name="Sarate P."/>
            <person name="Gangsoo J."/>
            <person name="Sialana F."/>
            <person name="Bilban M."/>
            <person name="Lubec G."/>
        </authorList>
    </citation>
    <scope>NUCLEOTIDE SEQUENCE</scope>
    <source>
        <tissue evidence="2">Skin</tissue>
    </source>
</reference>
<feature type="non-terminal residue" evidence="2">
    <location>
        <position position="1"/>
    </location>
</feature>
<dbReference type="PANTHER" id="PTHR46599:SF2">
    <property type="entry name" value="PIGGYBAC TRANSPOSABLE ELEMENT-DERIVED PROTEIN 4-LIKE"/>
    <property type="match status" value="1"/>
</dbReference>
<evidence type="ECO:0000259" key="1">
    <source>
        <dbReference type="Pfam" id="PF13843"/>
    </source>
</evidence>
<name>A0A0B6YZP7_9EUPU</name>
<organism evidence="2">
    <name type="scientific">Arion vulgaris</name>
    <dbReference type="NCBI Taxonomy" id="1028688"/>
    <lineage>
        <taxon>Eukaryota</taxon>
        <taxon>Metazoa</taxon>
        <taxon>Spiralia</taxon>
        <taxon>Lophotrochozoa</taxon>
        <taxon>Mollusca</taxon>
        <taxon>Gastropoda</taxon>
        <taxon>Heterobranchia</taxon>
        <taxon>Euthyneura</taxon>
        <taxon>Panpulmonata</taxon>
        <taxon>Eupulmonata</taxon>
        <taxon>Stylommatophora</taxon>
        <taxon>Helicina</taxon>
        <taxon>Arionoidea</taxon>
        <taxon>Arionidae</taxon>
        <taxon>Arion</taxon>
    </lineage>
</organism>
<accession>A0A0B6YZP7</accession>
<dbReference type="InterPro" id="IPR029526">
    <property type="entry name" value="PGBD"/>
</dbReference>